<sequence>MEKRWYDWVVGAIEDEWWDNEVVPNNGEAKMQEVPNRGMGAPGANEVGGGGW</sequence>
<gene>
    <name evidence="2" type="ORF">C1H46_014987</name>
</gene>
<proteinExistence type="predicted"/>
<keyword evidence="3" id="KW-1185">Reference proteome</keyword>
<dbReference type="AlphaFoldDB" id="A0A540MKW1"/>
<name>A0A540MKW1_MALBA</name>
<organism evidence="2 3">
    <name type="scientific">Malus baccata</name>
    <name type="common">Siberian crab apple</name>
    <name type="synonym">Pyrus baccata</name>
    <dbReference type="NCBI Taxonomy" id="106549"/>
    <lineage>
        <taxon>Eukaryota</taxon>
        <taxon>Viridiplantae</taxon>
        <taxon>Streptophyta</taxon>
        <taxon>Embryophyta</taxon>
        <taxon>Tracheophyta</taxon>
        <taxon>Spermatophyta</taxon>
        <taxon>Magnoliopsida</taxon>
        <taxon>eudicotyledons</taxon>
        <taxon>Gunneridae</taxon>
        <taxon>Pentapetalae</taxon>
        <taxon>rosids</taxon>
        <taxon>fabids</taxon>
        <taxon>Rosales</taxon>
        <taxon>Rosaceae</taxon>
        <taxon>Amygdaloideae</taxon>
        <taxon>Maleae</taxon>
        <taxon>Malus</taxon>
    </lineage>
</organism>
<dbReference type="EMBL" id="VIEB01000236">
    <property type="protein sequence ID" value="TQD99417.1"/>
    <property type="molecule type" value="Genomic_DNA"/>
</dbReference>
<evidence type="ECO:0000256" key="1">
    <source>
        <dbReference type="SAM" id="MobiDB-lite"/>
    </source>
</evidence>
<dbReference type="Proteomes" id="UP000315295">
    <property type="component" value="Unassembled WGS sequence"/>
</dbReference>
<feature type="region of interest" description="Disordered" evidence="1">
    <location>
        <begin position="30"/>
        <end position="52"/>
    </location>
</feature>
<accession>A0A540MKW1</accession>
<protein>
    <submittedName>
        <fullName evidence="2">Uncharacterized protein</fullName>
    </submittedName>
</protein>
<comment type="caution">
    <text evidence="2">The sequence shown here is derived from an EMBL/GenBank/DDBJ whole genome shotgun (WGS) entry which is preliminary data.</text>
</comment>
<evidence type="ECO:0000313" key="3">
    <source>
        <dbReference type="Proteomes" id="UP000315295"/>
    </source>
</evidence>
<evidence type="ECO:0000313" key="2">
    <source>
        <dbReference type="EMBL" id="TQD99417.1"/>
    </source>
</evidence>
<reference evidence="2 3" key="1">
    <citation type="journal article" date="2019" name="G3 (Bethesda)">
        <title>Sequencing of a Wild Apple (Malus baccata) Genome Unravels the Differences Between Cultivated and Wild Apple Species Regarding Disease Resistance and Cold Tolerance.</title>
        <authorList>
            <person name="Chen X."/>
        </authorList>
    </citation>
    <scope>NUCLEOTIDE SEQUENCE [LARGE SCALE GENOMIC DNA]</scope>
    <source>
        <strain evidence="3">cv. Shandingzi</strain>
        <tissue evidence="2">Leaves</tissue>
    </source>
</reference>